<keyword evidence="1" id="KW-1133">Transmembrane helix</keyword>
<evidence type="ECO:0000313" key="2">
    <source>
        <dbReference type="EMBL" id="KAF2840963.1"/>
    </source>
</evidence>
<keyword evidence="1" id="KW-0472">Membrane</keyword>
<keyword evidence="3" id="KW-1185">Reference proteome</keyword>
<dbReference type="OrthoDB" id="10554336at2759"/>
<reference evidence="2" key="1">
    <citation type="journal article" date="2020" name="Stud. Mycol.">
        <title>101 Dothideomycetes genomes: a test case for predicting lifestyles and emergence of pathogens.</title>
        <authorList>
            <person name="Haridas S."/>
            <person name="Albert R."/>
            <person name="Binder M."/>
            <person name="Bloem J."/>
            <person name="Labutti K."/>
            <person name="Salamov A."/>
            <person name="Andreopoulos B."/>
            <person name="Baker S."/>
            <person name="Barry K."/>
            <person name="Bills G."/>
            <person name="Bluhm B."/>
            <person name="Cannon C."/>
            <person name="Castanera R."/>
            <person name="Culley D."/>
            <person name="Daum C."/>
            <person name="Ezra D."/>
            <person name="Gonzalez J."/>
            <person name="Henrissat B."/>
            <person name="Kuo A."/>
            <person name="Liang C."/>
            <person name="Lipzen A."/>
            <person name="Lutzoni F."/>
            <person name="Magnuson J."/>
            <person name="Mondo S."/>
            <person name="Nolan M."/>
            <person name="Ohm R."/>
            <person name="Pangilinan J."/>
            <person name="Park H.-J."/>
            <person name="Ramirez L."/>
            <person name="Alfaro M."/>
            <person name="Sun H."/>
            <person name="Tritt A."/>
            <person name="Yoshinaga Y."/>
            <person name="Zwiers L.-H."/>
            <person name="Turgeon B."/>
            <person name="Goodwin S."/>
            <person name="Spatafora J."/>
            <person name="Crous P."/>
            <person name="Grigoriev I."/>
        </authorList>
    </citation>
    <scope>NUCLEOTIDE SEQUENCE</scope>
    <source>
        <strain evidence="2">CBS 101060</strain>
    </source>
</reference>
<keyword evidence="1" id="KW-0812">Transmembrane</keyword>
<comment type="caution">
    <text evidence="2">The sequence shown here is derived from an EMBL/GenBank/DDBJ whole genome shotgun (WGS) entry which is preliminary data.</text>
</comment>
<protein>
    <submittedName>
        <fullName evidence="2">Uncharacterized protein</fullName>
    </submittedName>
</protein>
<accession>A0A9P4SG35</accession>
<dbReference type="Proteomes" id="UP000799429">
    <property type="component" value="Unassembled WGS sequence"/>
</dbReference>
<dbReference type="EMBL" id="MU006092">
    <property type="protein sequence ID" value="KAF2840963.1"/>
    <property type="molecule type" value="Genomic_DNA"/>
</dbReference>
<evidence type="ECO:0000313" key="3">
    <source>
        <dbReference type="Proteomes" id="UP000799429"/>
    </source>
</evidence>
<proteinExistence type="predicted"/>
<gene>
    <name evidence="2" type="ORF">M501DRAFT_656170</name>
</gene>
<name>A0A9P4SG35_9PEZI</name>
<organism evidence="2 3">
    <name type="scientific">Patellaria atrata CBS 101060</name>
    <dbReference type="NCBI Taxonomy" id="1346257"/>
    <lineage>
        <taxon>Eukaryota</taxon>
        <taxon>Fungi</taxon>
        <taxon>Dikarya</taxon>
        <taxon>Ascomycota</taxon>
        <taxon>Pezizomycotina</taxon>
        <taxon>Dothideomycetes</taxon>
        <taxon>Dothideomycetes incertae sedis</taxon>
        <taxon>Patellariales</taxon>
        <taxon>Patellariaceae</taxon>
        <taxon>Patellaria</taxon>
    </lineage>
</organism>
<dbReference type="AlphaFoldDB" id="A0A9P4SG35"/>
<feature type="transmembrane region" description="Helical" evidence="1">
    <location>
        <begin position="57"/>
        <end position="75"/>
    </location>
</feature>
<evidence type="ECO:0000256" key="1">
    <source>
        <dbReference type="SAM" id="Phobius"/>
    </source>
</evidence>
<sequence length="76" mass="8657">MKIFTLHLSNDSFHKSNQNSLFINYWQNSAYNNSVKLNGAAEARRAHNPEDNGSKPFSAIFLIFYIILGYGDILFA</sequence>